<keyword evidence="2" id="KW-1133">Transmembrane helix</keyword>
<evidence type="ECO:0000256" key="1">
    <source>
        <dbReference type="SAM" id="MobiDB-lite"/>
    </source>
</evidence>
<keyword evidence="4" id="KW-1185">Reference proteome</keyword>
<evidence type="ECO:0008006" key="5">
    <source>
        <dbReference type="Google" id="ProtNLM"/>
    </source>
</evidence>
<feature type="region of interest" description="Disordered" evidence="1">
    <location>
        <begin position="1"/>
        <end position="20"/>
    </location>
</feature>
<evidence type="ECO:0000256" key="2">
    <source>
        <dbReference type="SAM" id="Phobius"/>
    </source>
</evidence>
<gene>
    <name evidence="3" type="ORF">V1477_018139</name>
</gene>
<proteinExistence type="predicted"/>
<keyword evidence="2" id="KW-0472">Membrane</keyword>
<evidence type="ECO:0000313" key="4">
    <source>
        <dbReference type="Proteomes" id="UP001607303"/>
    </source>
</evidence>
<dbReference type="EMBL" id="JAYRBN010000110">
    <property type="protein sequence ID" value="KAL2725701.1"/>
    <property type="molecule type" value="Genomic_DNA"/>
</dbReference>
<organism evidence="3 4">
    <name type="scientific">Vespula maculifrons</name>
    <name type="common">Eastern yellow jacket</name>
    <name type="synonym">Wasp</name>
    <dbReference type="NCBI Taxonomy" id="7453"/>
    <lineage>
        <taxon>Eukaryota</taxon>
        <taxon>Metazoa</taxon>
        <taxon>Ecdysozoa</taxon>
        <taxon>Arthropoda</taxon>
        <taxon>Hexapoda</taxon>
        <taxon>Insecta</taxon>
        <taxon>Pterygota</taxon>
        <taxon>Neoptera</taxon>
        <taxon>Endopterygota</taxon>
        <taxon>Hymenoptera</taxon>
        <taxon>Apocrita</taxon>
        <taxon>Aculeata</taxon>
        <taxon>Vespoidea</taxon>
        <taxon>Vespidae</taxon>
        <taxon>Vespinae</taxon>
        <taxon>Vespula</taxon>
    </lineage>
</organism>
<feature type="region of interest" description="Disordered" evidence="1">
    <location>
        <begin position="65"/>
        <end position="107"/>
    </location>
</feature>
<feature type="compositionally biased region" description="Acidic residues" evidence="1">
    <location>
        <begin position="83"/>
        <end position="92"/>
    </location>
</feature>
<feature type="transmembrane region" description="Helical" evidence="2">
    <location>
        <begin position="35"/>
        <end position="59"/>
    </location>
</feature>
<sequence length="107" mass="11276">MRHGGKAEADGGGGGGGGCGGALSKGDLKSLVSSAVLAVSSHPSVIVIIVLTIIVTRGYSRIVDRTKSRNRVHAKAGRGERGDVEEEETEDEEQKKRNRSLSRKDGY</sequence>
<feature type="compositionally biased region" description="Gly residues" evidence="1">
    <location>
        <begin position="10"/>
        <end position="20"/>
    </location>
</feature>
<name>A0ABD2AYL9_VESMC</name>
<dbReference type="Proteomes" id="UP001607303">
    <property type="component" value="Unassembled WGS sequence"/>
</dbReference>
<comment type="caution">
    <text evidence="3">The sequence shown here is derived from an EMBL/GenBank/DDBJ whole genome shotgun (WGS) entry which is preliminary data.</text>
</comment>
<evidence type="ECO:0000313" key="3">
    <source>
        <dbReference type="EMBL" id="KAL2725701.1"/>
    </source>
</evidence>
<protein>
    <recommendedName>
        <fullName evidence="5">Transmembrane protein</fullName>
    </recommendedName>
</protein>
<accession>A0ABD2AYL9</accession>
<reference evidence="3 4" key="1">
    <citation type="journal article" date="2024" name="Ann. Entomol. Soc. Am.">
        <title>Genomic analyses of the southern and eastern yellowjacket wasps (Hymenoptera: Vespidae) reveal evolutionary signatures of social life.</title>
        <authorList>
            <person name="Catto M.A."/>
            <person name="Caine P.B."/>
            <person name="Orr S.E."/>
            <person name="Hunt B.G."/>
            <person name="Goodisman M.A.D."/>
        </authorList>
    </citation>
    <scope>NUCLEOTIDE SEQUENCE [LARGE SCALE GENOMIC DNA]</scope>
    <source>
        <strain evidence="3">232</strain>
        <tissue evidence="3">Head and thorax</tissue>
    </source>
</reference>
<keyword evidence="2" id="KW-0812">Transmembrane</keyword>
<dbReference type="AlphaFoldDB" id="A0ABD2AYL9"/>